<gene>
    <name evidence="1" type="ORF">Daesc_009305</name>
</gene>
<dbReference type="InterPro" id="IPR002347">
    <property type="entry name" value="SDR_fam"/>
</dbReference>
<dbReference type="PRINTS" id="PR00081">
    <property type="entry name" value="GDHRDH"/>
</dbReference>
<dbReference type="AlphaFoldDB" id="A0AAX6MAL1"/>
<dbReference type="Pfam" id="PF00106">
    <property type="entry name" value="adh_short"/>
    <property type="match status" value="1"/>
</dbReference>
<dbReference type="InterPro" id="IPR052184">
    <property type="entry name" value="SDR_enzymes"/>
</dbReference>
<sequence length="136" mass="14243">MDKQLVVLITGAGRGLGNTLAQIYLSRPNHTVVGSIRDEKAPGVSELKASPKGSGSQLLLVKIESSEPGDAKRAVEEIRAAGIEHIDIVIANAAISPPIVSLETVNLDEVVDAFKVNAVGAIALVPSLPSVTRKFR</sequence>
<reference evidence="1 2" key="1">
    <citation type="journal article" date="2024" name="Front Chem Biol">
        <title>Unveiling the potential of Daldinia eschscholtzii MFLUCC 19-0629 through bioactivity and bioinformatics studies for enhanced sustainable agriculture production.</title>
        <authorList>
            <person name="Brooks S."/>
            <person name="Weaver J.A."/>
            <person name="Klomchit A."/>
            <person name="Alharthi S.A."/>
            <person name="Onlamun T."/>
            <person name="Nurani R."/>
            <person name="Vong T.K."/>
            <person name="Alberti F."/>
            <person name="Greco C."/>
        </authorList>
    </citation>
    <scope>NUCLEOTIDE SEQUENCE [LARGE SCALE GENOMIC DNA]</scope>
    <source>
        <strain evidence="1">MFLUCC 19-0629</strain>
    </source>
</reference>
<organism evidence="1 2">
    <name type="scientific">Daldinia eschscholtzii</name>
    <dbReference type="NCBI Taxonomy" id="292717"/>
    <lineage>
        <taxon>Eukaryota</taxon>
        <taxon>Fungi</taxon>
        <taxon>Dikarya</taxon>
        <taxon>Ascomycota</taxon>
        <taxon>Pezizomycotina</taxon>
        <taxon>Sordariomycetes</taxon>
        <taxon>Xylariomycetidae</taxon>
        <taxon>Xylariales</taxon>
        <taxon>Hypoxylaceae</taxon>
        <taxon>Daldinia</taxon>
    </lineage>
</organism>
<evidence type="ECO:0000313" key="2">
    <source>
        <dbReference type="Proteomes" id="UP001369815"/>
    </source>
</evidence>
<comment type="caution">
    <text evidence="1">The sequence shown here is derived from an EMBL/GenBank/DDBJ whole genome shotgun (WGS) entry which is preliminary data.</text>
</comment>
<protein>
    <submittedName>
        <fullName evidence="1">Uncharacterized protein</fullName>
    </submittedName>
</protein>
<dbReference type="EMBL" id="JBANMG010000009">
    <property type="protein sequence ID" value="KAK6949231.1"/>
    <property type="molecule type" value="Genomic_DNA"/>
</dbReference>
<dbReference type="Gene3D" id="3.40.50.720">
    <property type="entry name" value="NAD(P)-binding Rossmann-like Domain"/>
    <property type="match status" value="1"/>
</dbReference>
<keyword evidence="2" id="KW-1185">Reference proteome</keyword>
<dbReference type="PANTHER" id="PTHR45458:SF1">
    <property type="entry name" value="SHORT CHAIN DEHYDROGENASE"/>
    <property type="match status" value="1"/>
</dbReference>
<dbReference type="Proteomes" id="UP001369815">
    <property type="component" value="Unassembled WGS sequence"/>
</dbReference>
<dbReference type="SUPFAM" id="SSF51735">
    <property type="entry name" value="NAD(P)-binding Rossmann-fold domains"/>
    <property type="match status" value="1"/>
</dbReference>
<name>A0AAX6MAL1_9PEZI</name>
<accession>A0AAX6MAL1</accession>
<dbReference type="InterPro" id="IPR036291">
    <property type="entry name" value="NAD(P)-bd_dom_sf"/>
</dbReference>
<dbReference type="PANTHER" id="PTHR45458">
    <property type="entry name" value="SHORT-CHAIN DEHYDROGENASE/REDUCTASE SDR"/>
    <property type="match status" value="1"/>
</dbReference>
<proteinExistence type="predicted"/>
<dbReference type="GO" id="GO:0016616">
    <property type="term" value="F:oxidoreductase activity, acting on the CH-OH group of donors, NAD or NADP as acceptor"/>
    <property type="evidence" value="ECO:0007669"/>
    <property type="project" value="TreeGrafter"/>
</dbReference>
<evidence type="ECO:0000313" key="1">
    <source>
        <dbReference type="EMBL" id="KAK6949231.1"/>
    </source>
</evidence>